<comment type="subcellular location">
    <subcellularLocation>
        <location evidence="1">Cell membrane</location>
        <topology evidence="1">Multi-pass membrane protein</topology>
    </subcellularLocation>
</comment>
<accession>A0A8I1ITS6</accession>
<dbReference type="PANTHER" id="PTHR23028:SF53">
    <property type="entry name" value="ACYL_TRANSF_3 DOMAIN-CONTAINING PROTEIN"/>
    <property type="match status" value="1"/>
</dbReference>
<evidence type="ECO:0000256" key="8">
    <source>
        <dbReference type="ARBA" id="ARBA00023315"/>
    </source>
</evidence>
<evidence type="ECO:0000259" key="11">
    <source>
        <dbReference type="Pfam" id="PF01757"/>
    </source>
</evidence>
<feature type="transmembrane region" description="Helical" evidence="10">
    <location>
        <begin position="274"/>
        <end position="292"/>
    </location>
</feature>
<keyword evidence="7 10" id="KW-0472">Membrane</keyword>
<dbReference type="SUPFAM" id="SSF52266">
    <property type="entry name" value="SGNH hydrolase"/>
    <property type="match status" value="1"/>
</dbReference>
<gene>
    <name evidence="12" type="ORF">JDW19_15110</name>
</gene>
<dbReference type="CDD" id="cd01840">
    <property type="entry name" value="SGNH_hydrolase_yrhL_like"/>
    <property type="match status" value="1"/>
</dbReference>
<keyword evidence="4 12" id="KW-0808">Transferase</keyword>
<feature type="transmembrane region" description="Helical" evidence="10">
    <location>
        <begin position="208"/>
        <end position="232"/>
    </location>
</feature>
<feature type="transmembrane region" description="Helical" evidence="10">
    <location>
        <begin position="417"/>
        <end position="439"/>
    </location>
</feature>
<evidence type="ECO:0000256" key="3">
    <source>
        <dbReference type="ARBA" id="ARBA00022475"/>
    </source>
</evidence>
<protein>
    <submittedName>
        <fullName evidence="12">Acetyltransferase</fullName>
    </submittedName>
</protein>
<keyword evidence="5 10" id="KW-0812">Transmembrane</keyword>
<dbReference type="InterPro" id="IPR036514">
    <property type="entry name" value="SGNH_hydro_sf"/>
</dbReference>
<dbReference type="InterPro" id="IPR050879">
    <property type="entry name" value="Acyltransferase_3"/>
</dbReference>
<feature type="region of interest" description="Disordered" evidence="9">
    <location>
        <begin position="455"/>
        <end position="537"/>
    </location>
</feature>
<evidence type="ECO:0000313" key="12">
    <source>
        <dbReference type="EMBL" id="MBM0634438.1"/>
    </source>
</evidence>
<comment type="similarity">
    <text evidence="2">Belongs to the acyltransferase 3 family.</text>
</comment>
<dbReference type="EMBL" id="JAEHFQ010000008">
    <property type="protein sequence ID" value="MBM0634438.1"/>
    <property type="molecule type" value="Genomic_DNA"/>
</dbReference>
<keyword evidence="6 10" id="KW-1133">Transmembrane helix</keyword>
<evidence type="ECO:0000256" key="10">
    <source>
        <dbReference type="SAM" id="Phobius"/>
    </source>
</evidence>
<evidence type="ECO:0000256" key="9">
    <source>
        <dbReference type="SAM" id="MobiDB-lite"/>
    </source>
</evidence>
<dbReference type="GO" id="GO:0016747">
    <property type="term" value="F:acyltransferase activity, transferring groups other than amino-acyl groups"/>
    <property type="evidence" value="ECO:0007669"/>
    <property type="project" value="InterPro"/>
</dbReference>
<organism evidence="12 13">
    <name type="scientific">Paenibacillus polymyxa</name>
    <name type="common">Bacillus polymyxa</name>
    <dbReference type="NCBI Taxonomy" id="1406"/>
    <lineage>
        <taxon>Bacteria</taxon>
        <taxon>Bacillati</taxon>
        <taxon>Bacillota</taxon>
        <taxon>Bacilli</taxon>
        <taxon>Bacillales</taxon>
        <taxon>Paenibacillaceae</taxon>
        <taxon>Paenibacillus</taxon>
    </lineage>
</organism>
<feature type="transmembrane region" description="Helical" evidence="10">
    <location>
        <begin position="180"/>
        <end position="201"/>
    </location>
</feature>
<evidence type="ECO:0000313" key="13">
    <source>
        <dbReference type="Proteomes" id="UP000650605"/>
    </source>
</evidence>
<dbReference type="RefSeq" id="WP_165145716.1">
    <property type="nucleotide sequence ID" value="NZ_JAEHFQ010000008.1"/>
</dbReference>
<comment type="caution">
    <text evidence="12">The sequence shown here is derived from an EMBL/GenBank/DDBJ whole genome shotgun (WGS) entry which is preliminary data.</text>
</comment>
<dbReference type="InterPro" id="IPR002656">
    <property type="entry name" value="Acyl_transf_3_dom"/>
</dbReference>
<dbReference type="GO" id="GO:0009103">
    <property type="term" value="P:lipopolysaccharide biosynthetic process"/>
    <property type="evidence" value="ECO:0007669"/>
    <property type="project" value="TreeGrafter"/>
</dbReference>
<evidence type="ECO:0000256" key="4">
    <source>
        <dbReference type="ARBA" id="ARBA00022679"/>
    </source>
</evidence>
<feature type="domain" description="Acyltransferase 3" evidence="11">
    <location>
        <begin position="50"/>
        <end position="381"/>
    </location>
</feature>
<feature type="compositionally biased region" description="Polar residues" evidence="9">
    <location>
        <begin position="479"/>
        <end position="511"/>
    </location>
</feature>
<evidence type="ECO:0000256" key="2">
    <source>
        <dbReference type="ARBA" id="ARBA00007400"/>
    </source>
</evidence>
<keyword evidence="8" id="KW-0012">Acyltransferase</keyword>
<feature type="transmembrane region" description="Helical" evidence="10">
    <location>
        <begin position="244"/>
        <end position="262"/>
    </location>
</feature>
<feature type="transmembrane region" description="Helical" evidence="10">
    <location>
        <begin position="48"/>
        <end position="66"/>
    </location>
</feature>
<feature type="transmembrane region" description="Helical" evidence="10">
    <location>
        <begin position="72"/>
        <end position="96"/>
    </location>
</feature>
<dbReference type="Gene3D" id="3.40.50.1110">
    <property type="entry name" value="SGNH hydrolase"/>
    <property type="match status" value="1"/>
</dbReference>
<keyword evidence="3" id="KW-1003">Cell membrane</keyword>
<dbReference type="AlphaFoldDB" id="A0A8I1ITS6"/>
<evidence type="ECO:0000256" key="7">
    <source>
        <dbReference type="ARBA" id="ARBA00023136"/>
    </source>
</evidence>
<feature type="compositionally biased region" description="Basic and acidic residues" evidence="9">
    <location>
        <begin position="512"/>
        <end position="527"/>
    </location>
</feature>
<dbReference type="PANTHER" id="PTHR23028">
    <property type="entry name" value="ACETYLTRANSFERASE"/>
    <property type="match status" value="1"/>
</dbReference>
<dbReference type="Proteomes" id="UP000650605">
    <property type="component" value="Unassembled WGS sequence"/>
</dbReference>
<dbReference type="GO" id="GO:0005886">
    <property type="term" value="C:plasma membrane"/>
    <property type="evidence" value="ECO:0007669"/>
    <property type="project" value="UniProtKB-SubCell"/>
</dbReference>
<proteinExistence type="inferred from homology"/>
<evidence type="ECO:0000256" key="1">
    <source>
        <dbReference type="ARBA" id="ARBA00004651"/>
    </source>
</evidence>
<reference evidence="12" key="1">
    <citation type="submission" date="2020-12" db="EMBL/GenBank/DDBJ databases">
        <title>Paenibacillus polymyxa LMG 27872: a double-edged sword.</title>
        <authorList>
            <person name="Langendries S."/>
            <person name="Garcia Mendez S."/>
            <person name="Beirinckx S."/>
            <person name="Viaene T."/>
            <person name="Baeyen S."/>
            <person name="Goeminne G."/>
            <person name="Willems A."/>
            <person name="Debode J."/>
            <person name="Goormachtig S."/>
        </authorList>
    </citation>
    <scope>NUCLEOTIDE SEQUENCE</scope>
    <source>
        <strain evidence="12">LMG 27872</strain>
    </source>
</reference>
<dbReference type="Pfam" id="PF01757">
    <property type="entry name" value="Acyl_transf_3"/>
    <property type="match status" value="1"/>
</dbReference>
<sequence length="688" mass="75493">MKRLQGIAQTMCRRGKGQKSIETDRELEFARRTAAEMKSNRLSSQRRYMPGLDGLRALAVIAVIVYHLNPDWLPGGLLGVGVFFTLSGYLITDILVSQWDTYHSFKMKDFWLRRARRLLPAMLTVVAVIVLCSLLFDPSRLTALRGDVPAALVYMSNWWFIFHQVSYFESFGPPSPLGHLWSLAVEEQFYILWPLLLALGLKFMPKRIVLAGWVTCLALISALLMAVIYVPGSDPSRVYYGTDTRGFALLIGAALALVWPSGKLKEQASAKARMLLDSIGAISLLLLCHWAWASNEYDPSLYRGGLLGIALVTAIVVAAVAHPVSHLGRLLGIKPLRWIGARSYGLYLWHFPVITLTTPQVDTDGVHVTRTILQLLATVLLASLSFKYIEEPIRHGGFRHWITEIRSAVRRQARWRWMPTTTAAVLFAGILMGTVHLYVASPDATIQAASSDEKPVAKAKAMPPLHGTVSVASKEPQATKLQGSEGSKAQTPAPSQAQTPKNTAVQAGTTDDVTKPSEPSDKPKEDTPMTGDGSSVTAIGDSVMLDVQSYLQESFPGAVVDGRIGRQMAEAPAVLEQLRQNGQLGKTVIIELGTNGAFTKDQLANLLASLKDTKRIILVNTRVPRPWESIVNKHLAEAASQDPRITMIDWYAASSGKNSYFEHDGVHLKPKGAKAYASLLAQVLTKQS</sequence>
<evidence type="ECO:0000256" key="5">
    <source>
        <dbReference type="ARBA" id="ARBA00022692"/>
    </source>
</evidence>
<evidence type="ECO:0000256" key="6">
    <source>
        <dbReference type="ARBA" id="ARBA00022989"/>
    </source>
</evidence>
<feature type="transmembrane region" description="Helical" evidence="10">
    <location>
        <begin position="117"/>
        <end position="136"/>
    </location>
</feature>
<name>A0A8I1ITS6_PAEPO</name>
<feature type="transmembrane region" description="Helical" evidence="10">
    <location>
        <begin position="304"/>
        <end position="324"/>
    </location>
</feature>